<feature type="domain" description="HMA" evidence="1">
    <location>
        <begin position="2"/>
        <end position="67"/>
    </location>
</feature>
<accession>A0A9D2FK95</accession>
<reference evidence="2" key="2">
    <citation type="submission" date="2021-04" db="EMBL/GenBank/DDBJ databases">
        <authorList>
            <person name="Gilroy R."/>
        </authorList>
    </citation>
    <scope>NUCLEOTIDE SEQUENCE</scope>
    <source>
        <strain evidence="2">CHK188-11489</strain>
    </source>
</reference>
<evidence type="ECO:0000313" key="2">
    <source>
        <dbReference type="EMBL" id="HIZ61930.1"/>
    </source>
</evidence>
<dbReference type="Gene3D" id="3.30.70.100">
    <property type="match status" value="1"/>
</dbReference>
<evidence type="ECO:0000259" key="1">
    <source>
        <dbReference type="PROSITE" id="PS50846"/>
    </source>
</evidence>
<evidence type="ECO:0000313" key="3">
    <source>
        <dbReference type="Proteomes" id="UP000824105"/>
    </source>
</evidence>
<dbReference type="CDD" id="cd00371">
    <property type="entry name" value="HMA"/>
    <property type="match status" value="1"/>
</dbReference>
<organism evidence="2 3">
    <name type="scientific">Candidatus Gemmiger avistercoris</name>
    <dbReference type="NCBI Taxonomy" id="2838606"/>
    <lineage>
        <taxon>Bacteria</taxon>
        <taxon>Bacillati</taxon>
        <taxon>Bacillota</taxon>
        <taxon>Clostridia</taxon>
        <taxon>Eubacteriales</taxon>
        <taxon>Gemmiger</taxon>
    </lineage>
</organism>
<dbReference type="SUPFAM" id="SSF55008">
    <property type="entry name" value="HMA, heavy metal-associated domain"/>
    <property type="match status" value="1"/>
</dbReference>
<dbReference type="InterPro" id="IPR006121">
    <property type="entry name" value="HMA_dom"/>
</dbReference>
<dbReference type="PROSITE" id="PS50846">
    <property type="entry name" value="HMA_2"/>
    <property type="match status" value="1"/>
</dbReference>
<sequence>MLQYTVTVEGMACSMCEAHVNEAVRRALRVKKVTSSHIKGETKILAEQELAEDALRRAIEATGYRVLSVRVEPYRKKGLFFLGR</sequence>
<dbReference type="Proteomes" id="UP000824105">
    <property type="component" value="Unassembled WGS sequence"/>
</dbReference>
<dbReference type="EMBL" id="DXBF01000034">
    <property type="protein sequence ID" value="HIZ61930.1"/>
    <property type="molecule type" value="Genomic_DNA"/>
</dbReference>
<gene>
    <name evidence="2" type="ORF">H9724_04075</name>
</gene>
<name>A0A9D2FK95_9FIRM</name>
<proteinExistence type="predicted"/>
<reference evidence="2" key="1">
    <citation type="journal article" date="2021" name="PeerJ">
        <title>Extensive microbial diversity within the chicken gut microbiome revealed by metagenomics and culture.</title>
        <authorList>
            <person name="Gilroy R."/>
            <person name="Ravi A."/>
            <person name="Getino M."/>
            <person name="Pursley I."/>
            <person name="Horton D.L."/>
            <person name="Alikhan N.F."/>
            <person name="Baker D."/>
            <person name="Gharbi K."/>
            <person name="Hall N."/>
            <person name="Watson M."/>
            <person name="Adriaenssens E.M."/>
            <person name="Foster-Nyarko E."/>
            <person name="Jarju S."/>
            <person name="Secka A."/>
            <person name="Antonio M."/>
            <person name="Oren A."/>
            <person name="Chaudhuri R.R."/>
            <person name="La Ragione R."/>
            <person name="Hildebrand F."/>
            <person name="Pallen M.J."/>
        </authorList>
    </citation>
    <scope>NUCLEOTIDE SEQUENCE</scope>
    <source>
        <strain evidence="2">CHK188-11489</strain>
    </source>
</reference>
<dbReference type="InterPro" id="IPR036163">
    <property type="entry name" value="HMA_dom_sf"/>
</dbReference>
<comment type="caution">
    <text evidence="2">The sequence shown here is derived from an EMBL/GenBank/DDBJ whole genome shotgun (WGS) entry which is preliminary data.</text>
</comment>
<dbReference type="AlphaFoldDB" id="A0A9D2FK95"/>
<dbReference type="GO" id="GO:0046872">
    <property type="term" value="F:metal ion binding"/>
    <property type="evidence" value="ECO:0007669"/>
    <property type="project" value="InterPro"/>
</dbReference>
<protein>
    <submittedName>
        <fullName evidence="2">Copper resistance protein CopZ</fullName>
    </submittedName>
</protein>